<keyword evidence="3" id="KW-1185">Reference proteome</keyword>
<evidence type="ECO:0000313" key="3">
    <source>
        <dbReference type="Proteomes" id="UP001652445"/>
    </source>
</evidence>
<evidence type="ECO:0000256" key="1">
    <source>
        <dbReference type="ARBA" id="ARBA00010552"/>
    </source>
</evidence>
<comment type="similarity">
    <text evidence="1">Belongs to the RutC family.</text>
</comment>
<dbReference type="Gene3D" id="3.30.1330.40">
    <property type="entry name" value="RutC-like"/>
    <property type="match status" value="1"/>
</dbReference>
<proteinExistence type="inferred from homology"/>
<reference evidence="2 3" key="1">
    <citation type="submission" date="2022-09" db="EMBL/GenBank/DDBJ databases">
        <authorList>
            <person name="Han X.L."/>
            <person name="Wang Q."/>
            <person name="Lu T."/>
        </authorList>
    </citation>
    <scope>NUCLEOTIDE SEQUENCE [LARGE SCALE GENOMIC DNA]</scope>
    <source>
        <strain evidence="2 3">WQ 127069</strain>
    </source>
</reference>
<evidence type="ECO:0000313" key="2">
    <source>
        <dbReference type="EMBL" id="MCU6794483.1"/>
    </source>
</evidence>
<dbReference type="Proteomes" id="UP001652445">
    <property type="component" value="Unassembled WGS sequence"/>
</dbReference>
<gene>
    <name evidence="2" type="ORF">OB236_20450</name>
</gene>
<comment type="caution">
    <text evidence="2">The sequence shown here is derived from an EMBL/GenBank/DDBJ whole genome shotgun (WGS) entry which is preliminary data.</text>
</comment>
<sequence length="132" mass="14357">MERINPITLTDSVTSLISHIVVTTPSKLAFISGQVALNKKGELIGSGDYGLQARQVFENLKLALEAINAGPENITQMKIHVANHQPGLVDVIFKAGFEVFRNTWPLTASTFLGVQSLAFPEWLIEVDAIVAL</sequence>
<name>A0ABT2UIM5_9BACL</name>
<dbReference type="PANTHER" id="PTHR11803:SF58">
    <property type="entry name" value="PROTEIN HMF1-RELATED"/>
    <property type="match status" value="1"/>
</dbReference>
<protein>
    <submittedName>
        <fullName evidence="2">RidA family protein</fullName>
    </submittedName>
</protein>
<dbReference type="CDD" id="cd00448">
    <property type="entry name" value="YjgF_YER057c_UK114_family"/>
    <property type="match status" value="1"/>
</dbReference>
<organism evidence="2 3">
    <name type="scientific">Paenibacillus baimaensis</name>
    <dbReference type="NCBI Taxonomy" id="2982185"/>
    <lineage>
        <taxon>Bacteria</taxon>
        <taxon>Bacillati</taxon>
        <taxon>Bacillota</taxon>
        <taxon>Bacilli</taxon>
        <taxon>Bacillales</taxon>
        <taxon>Paenibacillaceae</taxon>
        <taxon>Paenibacillus</taxon>
    </lineage>
</organism>
<dbReference type="Pfam" id="PF01042">
    <property type="entry name" value="Ribonuc_L-PSP"/>
    <property type="match status" value="1"/>
</dbReference>
<dbReference type="SUPFAM" id="SSF55298">
    <property type="entry name" value="YjgF-like"/>
    <property type="match status" value="1"/>
</dbReference>
<dbReference type="EMBL" id="JAOQIO010000084">
    <property type="protein sequence ID" value="MCU6794483.1"/>
    <property type="molecule type" value="Genomic_DNA"/>
</dbReference>
<accession>A0ABT2UIM5</accession>
<dbReference type="PANTHER" id="PTHR11803">
    <property type="entry name" value="2-IMINOBUTANOATE/2-IMINOPROPANOATE DEAMINASE RIDA"/>
    <property type="match status" value="1"/>
</dbReference>
<dbReference type="InterPro" id="IPR035959">
    <property type="entry name" value="RutC-like_sf"/>
</dbReference>
<dbReference type="InterPro" id="IPR006175">
    <property type="entry name" value="YjgF/YER057c/UK114"/>
</dbReference>
<dbReference type="RefSeq" id="WP_262685630.1">
    <property type="nucleotide sequence ID" value="NZ_JAOQIO010000084.1"/>
</dbReference>